<protein>
    <submittedName>
        <fullName evidence="1">Uncharacterized protein</fullName>
    </submittedName>
</protein>
<dbReference type="Proteomes" id="UP001054837">
    <property type="component" value="Unassembled WGS sequence"/>
</dbReference>
<gene>
    <name evidence="1" type="ORF">CDAR_203881</name>
</gene>
<proteinExistence type="predicted"/>
<organism evidence="1 2">
    <name type="scientific">Caerostris darwini</name>
    <dbReference type="NCBI Taxonomy" id="1538125"/>
    <lineage>
        <taxon>Eukaryota</taxon>
        <taxon>Metazoa</taxon>
        <taxon>Ecdysozoa</taxon>
        <taxon>Arthropoda</taxon>
        <taxon>Chelicerata</taxon>
        <taxon>Arachnida</taxon>
        <taxon>Araneae</taxon>
        <taxon>Araneomorphae</taxon>
        <taxon>Entelegynae</taxon>
        <taxon>Araneoidea</taxon>
        <taxon>Araneidae</taxon>
        <taxon>Caerostris</taxon>
    </lineage>
</organism>
<accession>A0AAV4P9B1</accession>
<reference evidence="1 2" key="1">
    <citation type="submission" date="2021-06" db="EMBL/GenBank/DDBJ databases">
        <title>Caerostris darwini draft genome.</title>
        <authorList>
            <person name="Kono N."/>
            <person name="Arakawa K."/>
        </authorList>
    </citation>
    <scope>NUCLEOTIDE SEQUENCE [LARGE SCALE GENOMIC DNA]</scope>
</reference>
<evidence type="ECO:0000313" key="2">
    <source>
        <dbReference type="Proteomes" id="UP001054837"/>
    </source>
</evidence>
<name>A0AAV4P9B1_9ARAC</name>
<keyword evidence="2" id="KW-1185">Reference proteome</keyword>
<comment type="caution">
    <text evidence="1">The sequence shown here is derived from an EMBL/GenBank/DDBJ whole genome shotgun (WGS) entry which is preliminary data.</text>
</comment>
<dbReference type="EMBL" id="BPLQ01002464">
    <property type="protein sequence ID" value="GIX93165.1"/>
    <property type="molecule type" value="Genomic_DNA"/>
</dbReference>
<dbReference type="AlphaFoldDB" id="A0AAV4P9B1"/>
<evidence type="ECO:0000313" key="1">
    <source>
        <dbReference type="EMBL" id="GIX93165.1"/>
    </source>
</evidence>
<sequence>MFGANFMFGSLSKIYGIASCRGIVYLGKPARAPGKTIKEWFFCEKVRAFSKIKPKLPSISERERGDHLMIPSLQPHRHFGTSQTAIVGWNILMRGVIPYRTVIDNINSSKSMLFVQYR</sequence>